<dbReference type="InterPro" id="IPR005760">
    <property type="entry name" value="A/G_AdeGlyc_MutY"/>
</dbReference>
<evidence type="ECO:0000256" key="2">
    <source>
        <dbReference type="ARBA" id="ARBA00002933"/>
    </source>
</evidence>
<reference evidence="16 17" key="1">
    <citation type="submission" date="2019-02" db="EMBL/GenBank/DDBJ databases">
        <title>Deep-cultivation of Planctomycetes and their phenomic and genomic characterization uncovers novel biology.</title>
        <authorList>
            <person name="Wiegand S."/>
            <person name="Jogler M."/>
            <person name="Boedeker C."/>
            <person name="Pinto D."/>
            <person name="Vollmers J."/>
            <person name="Rivas-Marin E."/>
            <person name="Kohn T."/>
            <person name="Peeters S.H."/>
            <person name="Heuer A."/>
            <person name="Rast P."/>
            <person name="Oberbeckmann S."/>
            <person name="Bunk B."/>
            <person name="Jeske O."/>
            <person name="Meyerdierks A."/>
            <person name="Storesund J.E."/>
            <person name="Kallscheuer N."/>
            <person name="Luecker S."/>
            <person name="Lage O.M."/>
            <person name="Pohl T."/>
            <person name="Merkel B.J."/>
            <person name="Hornburger P."/>
            <person name="Mueller R.-W."/>
            <person name="Bruemmer F."/>
            <person name="Labrenz M."/>
            <person name="Spormann A.M."/>
            <person name="Op den Camp H."/>
            <person name="Overmann J."/>
            <person name="Amann R."/>
            <person name="Jetten M.S.M."/>
            <person name="Mascher T."/>
            <person name="Medema M.H."/>
            <person name="Devos D.P."/>
            <person name="Kaster A.-K."/>
            <person name="Ovreas L."/>
            <person name="Rohde M."/>
            <person name="Galperin M.Y."/>
            <person name="Jogler C."/>
        </authorList>
    </citation>
    <scope>NUCLEOTIDE SEQUENCE [LARGE SCALE GENOMIC DNA]</scope>
    <source>
        <strain evidence="16 17">Mal48</strain>
    </source>
</reference>
<dbReference type="GO" id="GO:0006284">
    <property type="term" value="P:base-excision repair"/>
    <property type="evidence" value="ECO:0007669"/>
    <property type="project" value="UniProtKB-UniRule"/>
</dbReference>
<evidence type="ECO:0000256" key="7">
    <source>
        <dbReference type="ARBA" id="ARBA00022723"/>
    </source>
</evidence>
<dbReference type="NCBIfam" id="TIGR01084">
    <property type="entry name" value="mutY"/>
    <property type="match status" value="1"/>
</dbReference>
<proteinExistence type="inferred from homology"/>
<keyword evidence="8 14" id="KW-0227">DNA damage</keyword>
<dbReference type="PROSITE" id="PS01155">
    <property type="entry name" value="ENDONUCLEASE_III_2"/>
    <property type="match status" value="1"/>
</dbReference>
<dbReference type="GO" id="GO:0006298">
    <property type="term" value="P:mismatch repair"/>
    <property type="evidence" value="ECO:0007669"/>
    <property type="project" value="TreeGrafter"/>
</dbReference>
<dbReference type="Proteomes" id="UP000315724">
    <property type="component" value="Chromosome"/>
</dbReference>
<dbReference type="InterPro" id="IPR044298">
    <property type="entry name" value="MIG/MutY"/>
</dbReference>
<keyword evidence="9 16" id="KW-0378">Hydrolase</keyword>
<dbReference type="Gene3D" id="1.10.340.30">
    <property type="entry name" value="Hypothetical protein, domain 2"/>
    <property type="match status" value="1"/>
</dbReference>
<keyword evidence="7" id="KW-0479">Metal-binding</keyword>
<evidence type="ECO:0000256" key="1">
    <source>
        <dbReference type="ARBA" id="ARBA00000843"/>
    </source>
</evidence>
<dbReference type="EMBL" id="CP036267">
    <property type="protein sequence ID" value="QDT33190.1"/>
    <property type="molecule type" value="Genomic_DNA"/>
</dbReference>
<evidence type="ECO:0000256" key="11">
    <source>
        <dbReference type="ARBA" id="ARBA00023014"/>
    </source>
</evidence>
<dbReference type="SUPFAM" id="SSF55811">
    <property type="entry name" value="Nudix"/>
    <property type="match status" value="1"/>
</dbReference>
<dbReference type="KEGG" id="tpol:Mal48_24430"/>
<evidence type="ECO:0000256" key="3">
    <source>
        <dbReference type="ARBA" id="ARBA00008343"/>
    </source>
</evidence>
<dbReference type="GO" id="GO:0046872">
    <property type="term" value="F:metal ion binding"/>
    <property type="evidence" value="ECO:0007669"/>
    <property type="project" value="UniProtKB-UniRule"/>
</dbReference>
<dbReference type="SUPFAM" id="SSF48150">
    <property type="entry name" value="DNA-glycosylase"/>
    <property type="match status" value="1"/>
</dbReference>
<organism evidence="16 17">
    <name type="scientific">Thalassoglobus polymorphus</name>
    <dbReference type="NCBI Taxonomy" id="2527994"/>
    <lineage>
        <taxon>Bacteria</taxon>
        <taxon>Pseudomonadati</taxon>
        <taxon>Planctomycetota</taxon>
        <taxon>Planctomycetia</taxon>
        <taxon>Planctomycetales</taxon>
        <taxon>Planctomycetaceae</taxon>
        <taxon>Thalassoglobus</taxon>
    </lineage>
</organism>
<dbReference type="CDD" id="cd03431">
    <property type="entry name" value="NUDIX_DNA_Glycosylase_C-MutY"/>
    <property type="match status" value="1"/>
</dbReference>
<dbReference type="InterPro" id="IPR003265">
    <property type="entry name" value="HhH-GPD_domain"/>
</dbReference>
<comment type="function">
    <text evidence="2">Adenine glycosylase active on G-A mispairs. MutY also corrects error-prone DNA synthesis past GO lesions which are due to the oxidatively damaged form of guanine: 7,8-dihydro-8-oxoguanine (8-oxo-dGTP).</text>
</comment>
<evidence type="ECO:0000256" key="9">
    <source>
        <dbReference type="ARBA" id="ARBA00022801"/>
    </source>
</evidence>
<dbReference type="GO" id="GO:0032357">
    <property type="term" value="F:oxidized purine DNA binding"/>
    <property type="evidence" value="ECO:0007669"/>
    <property type="project" value="TreeGrafter"/>
</dbReference>
<evidence type="ECO:0000313" key="16">
    <source>
        <dbReference type="EMBL" id="QDT33190.1"/>
    </source>
</evidence>
<dbReference type="AlphaFoldDB" id="A0A517QNH8"/>
<dbReference type="Gene3D" id="1.10.1670.10">
    <property type="entry name" value="Helix-hairpin-Helix base-excision DNA repair enzymes (C-terminal)"/>
    <property type="match status" value="1"/>
</dbReference>
<evidence type="ECO:0000256" key="8">
    <source>
        <dbReference type="ARBA" id="ARBA00022763"/>
    </source>
</evidence>
<evidence type="ECO:0000259" key="15">
    <source>
        <dbReference type="SMART" id="SM00478"/>
    </source>
</evidence>
<feature type="domain" description="HhH-GPD" evidence="15">
    <location>
        <begin position="60"/>
        <end position="211"/>
    </location>
</feature>
<dbReference type="Pfam" id="PF00730">
    <property type="entry name" value="HhH-GPD"/>
    <property type="match status" value="1"/>
</dbReference>
<comment type="cofactor">
    <cofactor evidence="14">
        <name>[4Fe-4S] cluster</name>
        <dbReference type="ChEBI" id="CHEBI:49883"/>
    </cofactor>
    <text evidence="14">Binds 1 [4Fe-4S] cluster.</text>
</comment>
<evidence type="ECO:0000313" key="17">
    <source>
        <dbReference type="Proteomes" id="UP000315724"/>
    </source>
</evidence>
<keyword evidence="11" id="KW-0411">Iron-sulfur</keyword>
<evidence type="ECO:0000256" key="10">
    <source>
        <dbReference type="ARBA" id="ARBA00023004"/>
    </source>
</evidence>
<dbReference type="Pfam" id="PF14815">
    <property type="entry name" value="NUDIX_4"/>
    <property type="match status" value="1"/>
</dbReference>
<dbReference type="EC" id="3.2.2.31" evidence="4 14"/>
<comment type="catalytic activity">
    <reaction evidence="1 14">
        <text>Hydrolyzes free adenine bases from 7,8-dihydro-8-oxoguanine:adenine mismatched double-stranded DNA, leaving an apurinic site.</text>
        <dbReference type="EC" id="3.2.2.31"/>
    </reaction>
</comment>
<evidence type="ECO:0000256" key="14">
    <source>
        <dbReference type="RuleBase" id="RU365096"/>
    </source>
</evidence>
<keyword evidence="17" id="KW-1185">Reference proteome</keyword>
<dbReference type="PANTHER" id="PTHR42944">
    <property type="entry name" value="ADENINE DNA GLYCOSYLASE"/>
    <property type="match status" value="1"/>
</dbReference>
<dbReference type="InterPro" id="IPR023170">
    <property type="entry name" value="HhH_base_excis_C"/>
</dbReference>
<dbReference type="GO" id="GO:0000701">
    <property type="term" value="F:purine-specific mismatch base pair DNA N-glycosylase activity"/>
    <property type="evidence" value="ECO:0007669"/>
    <property type="project" value="UniProtKB-EC"/>
</dbReference>
<evidence type="ECO:0000256" key="4">
    <source>
        <dbReference type="ARBA" id="ARBA00012045"/>
    </source>
</evidence>
<keyword evidence="12" id="KW-0234">DNA repair</keyword>
<dbReference type="Pfam" id="PF00633">
    <property type="entry name" value="HHH"/>
    <property type="match status" value="1"/>
</dbReference>
<name>A0A517QNH8_9PLAN</name>
<dbReference type="GO" id="GO:0051539">
    <property type="term" value="F:4 iron, 4 sulfur cluster binding"/>
    <property type="evidence" value="ECO:0007669"/>
    <property type="project" value="UniProtKB-UniRule"/>
</dbReference>
<dbReference type="InterPro" id="IPR000445">
    <property type="entry name" value="HhH_motif"/>
</dbReference>
<dbReference type="InterPro" id="IPR015797">
    <property type="entry name" value="NUDIX_hydrolase-like_dom_sf"/>
</dbReference>
<dbReference type="PANTHER" id="PTHR42944:SF1">
    <property type="entry name" value="ADENINE DNA GLYCOSYLASE"/>
    <property type="match status" value="1"/>
</dbReference>
<comment type="similarity">
    <text evidence="3 14">Belongs to the Nth/MutY family.</text>
</comment>
<evidence type="ECO:0000256" key="12">
    <source>
        <dbReference type="ARBA" id="ARBA00023204"/>
    </source>
</evidence>
<accession>A0A517QNH8</accession>
<dbReference type="Gene3D" id="3.90.79.10">
    <property type="entry name" value="Nucleoside Triphosphate Pyrophosphohydrolase"/>
    <property type="match status" value="1"/>
</dbReference>
<dbReference type="InterPro" id="IPR004036">
    <property type="entry name" value="Endonuclease-III-like_CS2"/>
</dbReference>
<evidence type="ECO:0000256" key="13">
    <source>
        <dbReference type="ARBA" id="ARBA00023295"/>
    </source>
</evidence>
<gene>
    <name evidence="16" type="primary">mutY</name>
    <name evidence="16" type="ORF">Mal48_24430</name>
</gene>
<dbReference type="InterPro" id="IPR029119">
    <property type="entry name" value="MutY_C"/>
</dbReference>
<keyword evidence="6" id="KW-0004">4Fe-4S</keyword>
<dbReference type="InterPro" id="IPR011257">
    <property type="entry name" value="DNA_glycosylase"/>
</dbReference>
<dbReference type="CDD" id="cd00056">
    <property type="entry name" value="ENDO3c"/>
    <property type="match status" value="1"/>
</dbReference>
<dbReference type="FunFam" id="1.10.340.30:FF:000002">
    <property type="entry name" value="Adenine DNA glycosylase"/>
    <property type="match status" value="1"/>
</dbReference>
<evidence type="ECO:0000256" key="6">
    <source>
        <dbReference type="ARBA" id="ARBA00022485"/>
    </source>
</evidence>
<keyword evidence="13 14" id="KW-0326">Glycosidase</keyword>
<dbReference type="GO" id="GO:0034039">
    <property type="term" value="F:8-oxo-7,8-dihydroguanine DNA N-glycosylase activity"/>
    <property type="evidence" value="ECO:0007669"/>
    <property type="project" value="TreeGrafter"/>
</dbReference>
<protein>
    <recommendedName>
        <fullName evidence="5 14">Adenine DNA glycosylase</fullName>
        <ecNumber evidence="4 14">3.2.2.31</ecNumber>
    </recommendedName>
</protein>
<evidence type="ECO:0000256" key="5">
    <source>
        <dbReference type="ARBA" id="ARBA00022023"/>
    </source>
</evidence>
<dbReference type="GO" id="GO:0035485">
    <property type="term" value="F:adenine/guanine mispair binding"/>
    <property type="evidence" value="ECO:0007669"/>
    <property type="project" value="TreeGrafter"/>
</dbReference>
<sequence>MNTNSKNAINAMEESLPHSLDTQELSSLRRRLNHWFKSQGRPLPWRLTRDPYKIWISEIMLQQTTVKAVVPYYERFLGRFPTVVELAAATEEEVLQYWEGLGYYSRGRNLRKAAMVIQTEFASEFPKKLSELKSLPGIGRYTAGAIRSFAFDLPAPIVEANTLRLYCRLLNFAGDPRSRDGEKILWSFAEELQPKREAGKLNQALMELGSQICTPASPDCESCPVTIHCQAFIAQNQESVPLKKRRPKVTQTVEATIAIRSEDQFLVRQRQSGERWEGMWDFIRFPVESISYKQKLTKPAMQTLTAEALNKLSTDSIKIDDHLEFKTEIRHSVTRYRIRLICLQTNIDSIPKSSPANTQWATMEQLAELPMPKTGREFANLLRDQLENEE</sequence>
<keyword evidence="10 14" id="KW-0408">Iron</keyword>
<dbReference type="SMART" id="SM00478">
    <property type="entry name" value="ENDO3c"/>
    <property type="match status" value="1"/>
</dbReference>